<dbReference type="Proteomes" id="UP000268230">
    <property type="component" value="Chromosome"/>
</dbReference>
<dbReference type="OrthoDB" id="6957853at2"/>
<evidence type="ECO:0000313" key="2">
    <source>
        <dbReference type="EMBL" id="AZL69096.1"/>
    </source>
</evidence>
<protein>
    <submittedName>
        <fullName evidence="2">Uncharacterized protein</fullName>
    </submittedName>
</protein>
<reference evidence="2 3" key="1">
    <citation type="submission" date="2018-12" db="EMBL/GenBank/DDBJ databases">
        <authorList>
            <person name="Li S."/>
            <person name="Yang R."/>
            <person name="Chen G."/>
            <person name="Zou L."/>
            <person name="Zhang C."/>
            <person name="Chen Y."/>
            <person name="Liu Z."/>
            <person name="Li Y."/>
            <person name="Yan Y."/>
            <person name="Huang M."/>
            <person name="Chen T."/>
        </authorList>
    </citation>
    <scope>NUCLEOTIDE SEQUENCE [LARGE SCALE GENOMIC DNA]</scope>
    <source>
        <strain evidence="2 3">1257</strain>
    </source>
</reference>
<keyword evidence="1" id="KW-0732">Signal</keyword>
<accession>A0A3S8ULC7</accession>
<name>A0A3S8ULC7_9PSED</name>
<organism evidence="2 3">
    <name type="scientific">Pseudomonas entomophila</name>
    <dbReference type="NCBI Taxonomy" id="312306"/>
    <lineage>
        <taxon>Bacteria</taxon>
        <taxon>Pseudomonadati</taxon>
        <taxon>Pseudomonadota</taxon>
        <taxon>Gammaproteobacteria</taxon>
        <taxon>Pseudomonadales</taxon>
        <taxon>Pseudomonadaceae</taxon>
        <taxon>Pseudomonas</taxon>
    </lineage>
</organism>
<dbReference type="AlphaFoldDB" id="A0A3S8ULC7"/>
<sequence>MLKPLMMIILLTTTCLAQAGLHNQLALFAPGQTDGPPMSVGTSAGLPCEPGFKLVGDDCEPIAEFE</sequence>
<proteinExistence type="predicted"/>
<gene>
    <name evidence="2" type="ORF">EJA05_15805</name>
</gene>
<dbReference type="KEGG" id="pory:EJA05_15805"/>
<feature type="signal peptide" evidence="1">
    <location>
        <begin position="1"/>
        <end position="19"/>
    </location>
</feature>
<dbReference type="EMBL" id="CP034338">
    <property type="protein sequence ID" value="AZL69096.1"/>
    <property type="molecule type" value="Genomic_DNA"/>
</dbReference>
<feature type="chain" id="PRO_5019406070" evidence="1">
    <location>
        <begin position="20"/>
        <end position="66"/>
    </location>
</feature>
<evidence type="ECO:0000313" key="3">
    <source>
        <dbReference type="Proteomes" id="UP000268230"/>
    </source>
</evidence>
<evidence type="ECO:0000256" key="1">
    <source>
        <dbReference type="SAM" id="SignalP"/>
    </source>
</evidence>